<feature type="region of interest" description="Disordered" evidence="7">
    <location>
        <begin position="266"/>
        <end position="290"/>
    </location>
</feature>
<dbReference type="GO" id="GO:0071424">
    <property type="term" value="F:rRNA (cytosine-N4-)-methyltransferase activity"/>
    <property type="evidence" value="ECO:0007669"/>
    <property type="project" value="UniProtKB-UniRule"/>
</dbReference>
<comment type="function">
    <text evidence="6">Specifically methylates the N4 position of cytidine in position 1402 (C1402) of 16S rRNA.</text>
</comment>
<feature type="binding site" evidence="6">
    <location>
        <position position="74"/>
    </location>
    <ligand>
        <name>S-adenosyl-L-methionine</name>
        <dbReference type="ChEBI" id="CHEBI:59789"/>
    </ligand>
</feature>
<feature type="binding site" evidence="6">
    <location>
        <begin position="33"/>
        <end position="35"/>
    </location>
    <ligand>
        <name>S-adenosyl-L-methionine</name>
        <dbReference type="ChEBI" id="CHEBI:59789"/>
    </ligand>
</feature>
<feature type="binding site" evidence="6">
    <location>
        <position position="50"/>
    </location>
    <ligand>
        <name>S-adenosyl-L-methionine</name>
        <dbReference type="ChEBI" id="CHEBI:59789"/>
    </ligand>
</feature>
<feature type="binding site" evidence="6">
    <location>
        <position position="95"/>
    </location>
    <ligand>
        <name>S-adenosyl-L-methionine</name>
        <dbReference type="ChEBI" id="CHEBI:59789"/>
    </ligand>
</feature>
<keyword evidence="5 6" id="KW-0949">S-adenosyl-L-methionine</keyword>
<comment type="caution">
    <text evidence="8">The sequence shown here is derived from an EMBL/GenBank/DDBJ whole genome shotgun (WGS) entry which is preliminary data.</text>
</comment>
<dbReference type="PANTHER" id="PTHR11265">
    <property type="entry name" value="S-ADENOSYL-METHYLTRANSFERASE MRAW"/>
    <property type="match status" value="1"/>
</dbReference>
<dbReference type="EMBL" id="DRHH01000026">
    <property type="protein sequence ID" value="HEB13904.1"/>
    <property type="molecule type" value="Genomic_DNA"/>
</dbReference>
<name>A0A7C1NYB7_UNCKA</name>
<dbReference type="EC" id="2.1.1.199" evidence="6"/>
<evidence type="ECO:0000256" key="1">
    <source>
        <dbReference type="ARBA" id="ARBA00010396"/>
    </source>
</evidence>
<keyword evidence="2 6" id="KW-0698">rRNA processing</keyword>
<dbReference type="AlphaFoldDB" id="A0A7C1NYB7"/>
<evidence type="ECO:0000256" key="5">
    <source>
        <dbReference type="ARBA" id="ARBA00022691"/>
    </source>
</evidence>
<proteinExistence type="inferred from homology"/>
<dbReference type="GO" id="GO:0070475">
    <property type="term" value="P:rRNA base methylation"/>
    <property type="evidence" value="ECO:0007669"/>
    <property type="project" value="UniProtKB-UniRule"/>
</dbReference>
<comment type="subcellular location">
    <subcellularLocation>
        <location evidence="6">Cytoplasm</location>
    </subcellularLocation>
</comment>
<dbReference type="Pfam" id="PF01795">
    <property type="entry name" value="Methyltransf_5"/>
    <property type="match status" value="1"/>
</dbReference>
<dbReference type="Gene3D" id="3.40.50.150">
    <property type="entry name" value="Vaccinia Virus protein VP39"/>
    <property type="match status" value="1"/>
</dbReference>
<keyword evidence="6" id="KW-0963">Cytoplasm</keyword>
<evidence type="ECO:0000256" key="2">
    <source>
        <dbReference type="ARBA" id="ARBA00022552"/>
    </source>
</evidence>
<evidence type="ECO:0000313" key="8">
    <source>
        <dbReference type="EMBL" id="HEB13904.1"/>
    </source>
</evidence>
<dbReference type="Proteomes" id="UP000885744">
    <property type="component" value="Unassembled WGS sequence"/>
</dbReference>
<evidence type="ECO:0000256" key="4">
    <source>
        <dbReference type="ARBA" id="ARBA00022679"/>
    </source>
</evidence>
<accession>A0A7C1NYB7</accession>
<keyword evidence="3 6" id="KW-0489">Methyltransferase</keyword>
<reference evidence="8" key="1">
    <citation type="journal article" date="2020" name="mSystems">
        <title>Genome- and Community-Level Interaction Insights into Carbon Utilization and Element Cycling Functions of Hydrothermarchaeota in Hydrothermal Sediment.</title>
        <authorList>
            <person name="Zhou Z."/>
            <person name="Liu Y."/>
            <person name="Xu W."/>
            <person name="Pan J."/>
            <person name="Luo Z.H."/>
            <person name="Li M."/>
        </authorList>
    </citation>
    <scope>NUCLEOTIDE SEQUENCE [LARGE SCALE GENOMIC DNA]</scope>
    <source>
        <strain evidence="8">HyVt-365</strain>
    </source>
</reference>
<organism evidence="8">
    <name type="scientific">candidate division WWE3 bacterium</name>
    <dbReference type="NCBI Taxonomy" id="2053526"/>
    <lineage>
        <taxon>Bacteria</taxon>
        <taxon>Katanobacteria</taxon>
    </lineage>
</organism>
<comment type="similarity">
    <text evidence="1 6">Belongs to the methyltransferase superfamily. RsmH family.</text>
</comment>
<feature type="binding site" evidence="6">
    <location>
        <position position="102"/>
    </location>
    <ligand>
        <name>S-adenosyl-L-methionine</name>
        <dbReference type="ChEBI" id="CHEBI:59789"/>
    </ligand>
</feature>
<dbReference type="SUPFAM" id="SSF81799">
    <property type="entry name" value="Putative methyltransferase TM0872, insert domain"/>
    <property type="match status" value="1"/>
</dbReference>
<dbReference type="InterPro" id="IPR023397">
    <property type="entry name" value="SAM-dep_MeTrfase_MraW_recog"/>
</dbReference>
<evidence type="ECO:0000256" key="6">
    <source>
        <dbReference type="HAMAP-Rule" id="MF_01007"/>
    </source>
</evidence>
<evidence type="ECO:0000256" key="7">
    <source>
        <dbReference type="SAM" id="MobiDB-lite"/>
    </source>
</evidence>
<comment type="catalytic activity">
    <reaction evidence="6">
        <text>cytidine(1402) in 16S rRNA + S-adenosyl-L-methionine = N(4)-methylcytidine(1402) in 16S rRNA + S-adenosyl-L-homocysteine + H(+)</text>
        <dbReference type="Rhea" id="RHEA:42928"/>
        <dbReference type="Rhea" id="RHEA-COMP:10286"/>
        <dbReference type="Rhea" id="RHEA-COMP:10287"/>
        <dbReference type="ChEBI" id="CHEBI:15378"/>
        <dbReference type="ChEBI" id="CHEBI:57856"/>
        <dbReference type="ChEBI" id="CHEBI:59789"/>
        <dbReference type="ChEBI" id="CHEBI:74506"/>
        <dbReference type="ChEBI" id="CHEBI:82748"/>
        <dbReference type="EC" id="2.1.1.199"/>
    </reaction>
</comment>
<dbReference type="PANTHER" id="PTHR11265:SF0">
    <property type="entry name" value="12S RRNA N4-METHYLCYTIDINE METHYLTRANSFERASE"/>
    <property type="match status" value="1"/>
</dbReference>
<dbReference type="InterPro" id="IPR002903">
    <property type="entry name" value="RsmH"/>
</dbReference>
<feature type="compositionally biased region" description="Basic residues" evidence="7">
    <location>
        <begin position="279"/>
        <end position="290"/>
    </location>
</feature>
<keyword evidence="4 6" id="KW-0808">Transferase</keyword>
<dbReference type="SUPFAM" id="SSF53335">
    <property type="entry name" value="S-adenosyl-L-methionine-dependent methyltransferases"/>
    <property type="match status" value="1"/>
</dbReference>
<dbReference type="HAMAP" id="MF_01007">
    <property type="entry name" value="16SrRNA_methyltr_H"/>
    <property type="match status" value="1"/>
</dbReference>
<dbReference type="GO" id="GO:0005737">
    <property type="term" value="C:cytoplasm"/>
    <property type="evidence" value="ECO:0007669"/>
    <property type="project" value="UniProtKB-SubCell"/>
</dbReference>
<protein>
    <recommendedName>
        <fullName evidence="6">Ribosomal RNA small subunit methyltransferase H</fullName>
        <ecNumber evidence="6">2.1.1.199</ecNumber>
    </recommendedName>
    <alternativeName>
        <fullName evidence="6">16S rRNA m(4)C1402 methyltransferase</fullName>
    </alternativeName>
    <alternativeName>
        <fullName evidence="6">rRNA (cytosine-N(4)-)-methyltransferase RsmH</fullName>
    </alternativeName>
</protein>
<dbReference type="Gene3D" id="1.10.150.170">
    <property type="entry name" value="Putative methyltransferase TM0872, insert domain"/>
    <property type="match status" value="1"/>
</dbReference>
<dbReference type="PIRSF" id="PIRSF004486">
    <property type="entry name" value="MraW"/>
    <property type="match status" value="1"/>
</dbReference>
<dbReference type="NCBIfam" id="TIGR00006">
    <property type="entry name" value="16S rRNA (cytosine(1402)-N(4))-methyltransferase RsmH"/>
    <property type="match status" value="1"/>
</dbReference>
<sequence length="290" mass="31961">MKAVHKPVLLKEVLEILQVKPRGRYIDATCGEGGHATAILEKGGEILCIDQDPSILKRAKSRLNGKVSFAVGNFRDILELAKENGFTSVDGVLMDLGISSWHFEESGRGFTFQKDEPLDMRADPTLSVTAADLLNGLTKNELEKLFRQLGEEKRAGKFARAIVSTRAVRPFSATSELVEVIEKATGTKQKGKLHPATKVFQALRIAVNDEINSLRSVLPRAFEAIRAGGTLAVISFHSLEDRLVKDYFKDLEKSGLGEILTKKPVTPAKDEVESNPRSRSAKLRGIRKIK</sequence>
<dbReference type="InterPro" id="IPR029063">
    <property type="entry name" value="SAM-dependent_MTases_sf"/>
</dbReference>
<gene>
    <name evidence="6 8" type="primary">rsmH</name>
    <name evidence="8" type="ORF">ENI09_00625</name>
</gene>
<evidence type="ECO:0000256" key="3">
    <source>
        <dbReference type="ARBA" id="ARBA00022603"/>
    </source>
</evidence>